<dbReference type="EMBL" id="SRLO01000250">
    <property type="protein sequence ID" value="TNN64606.1"/>
    <property type="molecule type" value="Genomic_DNA"/>
</dbReference>
<keyword evidence="2" id="KW-1185">Reference proteome</keyword>
<gene>
    <name evidence="1" type="ORF">EYF80_025233</name>
</gene>
<name>A0A4Z2HFV9_9TELE</name>
<evidence type="ECO:0000313" key="2">
    <source>
        <dbReference type="Proteomes" id="UP000314294"/>
    </source>
</evidence>
<dbReference type="Proteomes" id="UP000314294">
    <property type="component" value="Unassembled WGS sequence"/>
</dbReference>
<proteinExistence type="predicted"/>
<reference evidence="1 2" key="1">
    <citation type="submission" date="2019-03" db="EMBL/GenBank/DDBJ databases">
        <title>First draft genome of Liparis tanakae, snailfish: a comprehensive survey of snailfish specific genes.</title>
        <authorList>
            <person name="Kim W."/>
            <person name="Song I."/>
            <person name="Jeong J.-H."/>
            <person name="Kim D."/>
            <person name="Kim S."/>
            <person name="Ryu S."/>
            <person name="Song J.Y."/>
            <person name="Lee S.K."/>
        </authorList>
    </citation>
    <scope>NUCLEOTIDE SEQUENCE [LARGE SCALE GENOMIC DNA]</scope>
    <source>
        <tissue evidence="1">Muscle</tissue>
    </source>
</reference>
<dbReference type="AlphaFoldDB" id="A0A4Z2HFV9"/>
<comment type="caution">
    <text evidence="1">The sequence shown here is derived from an EMBL/GenBank/DDBJ whole genome shotgun (WGS) entry which is preliminary data.</text>
</comment>
<organism evidence="1 2">
    <name type="scientific">Liparis tanakae</name>
    <name type="common">Tanaka's snailfish</name>
    <dbReference type="NCBI Taxonomy" id="230148"/>
    <lineage>
        <taxon>Eukaryota</taxon>
        <taxon>Metazoa</taxon>
        <taxon>Chordata</taxon>
        <taxon>Craniata</taxon>
        <taxon>Vertebrata</taxon>
        <taxon>Euteleostomi</taxon>
        <taxon>Actinopterygii</taxon>
        <taxon>Neopterygii</taxon>
        <taxon>Teleostei</taxon>
        <taxon>Neoteleostei</taxon>
        <taxon>Acanthomorphata</taxon>
        <taxon>Eupercaria</taxon>
        <taxon>Perciformes</taxon>
        <taxon>Cottioidei</taxon>
        <taxon>Cottales</taxon>
        <taxon>Liparidae</taxon>
        <taxon>Liparis</taxon>
    </lineage>
</organism>
<sequence length="86" mass="9642">MEMGRLQSATQLNHKTPVCSSEDYVNNGVRSSLTALQHLHWPAFTRCTGLKSIFLMEAERHPILTTPARLLSDEGMASKRKAIHHS</sequence>
<accession>A0A4Z2HFV9</accession>
<evidence type="ECO:0000313" key="1">
    <source>
        <dbReference type="EMBL" id="TNN64606.1"/>
    </source>
</evidence>
<protein>
    <submittedName>
        <fullName evidence="1">Uncharacterized protein</fullName>
    </submittedName>
</protein>